<dbReference type="Pfam" id="PF18073">
    <property type="entry name" value="Zn_ribbon_LapB"/>
    <property type="match status" value="1"/>
</dbReference>
<comment type="similarity">
    <text evidence="2">Belongs to the LapB family.</text>
</comment>
<evidence type="ECO:0000313" key="5">
    <source>
        <dbReference type="Proteomes" id="UP001157439"/>
    </source>
</evidence>
<dbReference type="AlphaFoldDB" id="A0AA37WXL4"/>
<comment type="subcellular location">
    <subcellularLocation>
        <location evidence="2">Cell inner membrane</location>
        <topology evidence="2">Single-pass membrane protein</topology>
        <orientation evidence="2">Cytoplasmic side</orientation>
    </subcellularLocation>
</comment>
<dbReference type="HAMAP" id="MF_00994">
    <property type="entry name" value="LPS_assembly_LapB"/>
    <property type="match status" value="1"/>
</dbReference>
<keyword evidence="2" id="KW-0812">Transmembrane</keyword>
<dbReference type="GO" id="GO:0009898">
    <property type="term" value="C:cytoplasmic side of plasma membrane"/>
    <property type="evidence" value="ECO:0007669"/>
    <property type="project" value="UniProtKB-UniRule"/>
</dbReference>
<gene>
    <name evidence="4" type="primary">yciM</name>
    <name evidence="2" type="synonym">lapB</name>
    <name evidence="4" type="ORF">GCM10007894_06170</name>
</gene>
<protein>
    <recommendedName>
        <fullName evidence="2">Lipopolysaccharide assembly protein B</fullName>
    </recommendedName>
</protein>
<dbReference type="Proteomes" id="UP001157439">
    <property type="component" value="Unassembled WGS sequence"/>
</dbReference>
<reference evidence="4 5" key="1">
    <citation type="journal article" date="2014" name="Int. J. Syst. Evol. Microbiol.">
        <title>Complete genome sequence of Corynebacterium casei LMG S-19264T (=DSM 44701T), isolated from a smear-ripened cheese.</title>
        <authorList>
            <consortium name="US DOE Joint Genome Institute (JGI-PGF)"/>
            <person name="Walter F."/>
            <person name="Albersmeier A."/>
            <person name="Kalinowski J."/>
            <person name="Ruckert C."/>
        </authorList>
    </citation>
    <scope>NUCLEOTIDE SEQUENCE [LARGE SCALE GENOMIC DNA]</scope>
    <source>
        <strain evidence="4 5">NBRC 112785</strain>
    </source>
</reference>
<evidence type="ECO:0000259" key="3">
    <source>
        <dbReference type="Pfam" id="PF18073"/>
    </source>
</evidence>
<dbReference type="GO" id="GO:0005506">
    <property type="term" value="F:iron ion binding"/>
    <property type="evidence" value="ECO:0007669"/>
    <property type="project" value="UniProtKB-UniRule"/>
</dbReference>
<dbReference type="InterPro" id="IPR011990">
    <property type="entry name" value="TPR-like_helical_dom_sf"/>
</dbReference>
<keyword evidence="2" id="KW-0408">Iron</keyword>
<feature type="binding site" evidence="2">
    <location>
        <position position="357"/>
    </location>
    <ligand>
        <name>Fe cation</name>
        <dbReference type="ChEBI" id="CHEBI:24875"/>
    </ligand>
</feature>
<keyword evidence="2" id="KW-0997">Cell inner membrane</keyword>
<dbReference type="GO" id="GO:0046890">
    <property type="term" value="P:regulation of lipid biosynthetic process"/>
    <property type="evidence" value="ECO:0007669"/>
    <property type="project" value="UniProtKB-UniRule"/>
</dbReference>
<feature type="domain" description="LapB rubredoxin metal binding" evidence="3">
    <location>
        <begin position="352"/>
        <end position="379"/>
    </location>
</feature>
<proteinExistence type="inferred from homology"/>
<name>A0AA37WXL4_9GAMM</name>
<dbReference type="Gene3D" id="1.25.40.10">
    <property type="entry name" value="Tetratricopeptide repeat domain"/>
    <property type="match status" value="2"/>
</dbReference>
<comment type="caution">
    <text evidence="4">The sequence shown here is derived from an EMBL/GenBank/DDBJ whole genome shotgun (WGS) entry which is preliminary data.</text>
</comment>
<organism evidence="4 5">
    <name type="scientific">Paraferrimonas haliotis</name>
    <dbReference type="NCBI Taxonomy" id="2013866"/>
    <lineage>
        <taxon>Bacteria</taxon>
        <taxon>Pseudomonadati</taxon>
        <taxon>Pseudomonadota</taxon>
        <taxon>Gammaproteobacteria</taxon>
        <taxon>Alteromonadales</taxon>
        <taxon>Ferrimonadaceae</taxon>
        <taxon>Paraferrimonas</taxon>
    </lineage>
</organism>
<dbReference type="NCBIfam" id="NF008753">
    <property type="entry name" value="PRK11788.1-1"/>
    <property type="match status" value="1"/>
</dbReference>
<keyword evidence="2" id="KW-0802">TPR repeat</keyword>
<dbReference type="InterPro" id="IPR019734">
    <property type="entry name" value="TPR_rpt"/>
</dbReference>
<sequence>MLELLFLLLPIAAAYGWYMGRRSVRQGQQQRQQKISRDYFTGLNYLLSNDSDKAVDLFINLLEVDDETIDTHMALGSLFRRRGEVDRSIRIHQNLIARPSLTIEQRDFAMMELGKDYHAAGFYDRAEEIFLNLVSQDEHTEEVEQQLLDIYQITKEWQKAIDVVGRFKRRAQKRFKPLIAHFYCQLAQEATSQPDQLGLINKALKQDPNCGRAWLQKAKLELALGHIADCQNTLEQLLKRDIELFSEALGTAKQCFQAADNHEAYKQLLQNAVTHNGGVSIVLALAQELADENSDSDAERLILQHLMTHPTLKGFHRLMEFHITQAEDGKAKDSLSMLEKLVQQQIRVRPSYRCKECGFPGHSLHWQCPSCKQWGSMKPVVGLDGE</sequence>
<comment type="function">
    <text evidence="2">Modulates cellular lipopolysaccharide (LPS) levels by regulating LpxC, which is involved in lipid A biosynthesis. May act by modulating the proteolytic activity of FtsH towards LpxC. May also coordinate assembly of proteins involved in LPS synthesis at the plasma membrane.</text>
</comment>
<keyword evidence="2" id="KW-0677">Repeat</keyword>
<keyword evidence="1 2" id="KW-0479">Metal-binding</keyword>
<dbReference type="RefSeq" id="WP_095498934.1">
    <property type="nucleotide sequence ID" value="NZ_BSPO01000002.1"/>
</dbReference>
<dbReference type="GO" id="GO:0008653">
    <property type="term" value="P:lipopolysaccharide metabolic process"/>
    <property type="evidence" value="ECO:0007669"/>
    <property type="project" value="InterPro"/>
</dbReference>
<evidence type="ECO:0000313" key="4">
    <source>
        <dbReference type="EMBL" id="GLS82640.1"/>
    </source>
</evidence>
<evidence type="ECO:0000256" key="1">
    <source>
        <dbReference type="ARBA" id="ARBA00022723"/>
    </source>
</evidence>
<dbReference type="Pfam" id="PF13176">
    <property type="entry name" value="TPR_7"/>
    <property type="match status" value="1"/>
</dbReference>
<keyword evidence="2" id="KW-1003">Cell membrane</keyword>
<dbReference type="SUPFAM" id="SSF48452">
    <property type="entry name" value="TPR-like"/>
    <property type="match status" value="2"/>
</dbReference>
<accession>A0AA37WXL4</accession>
<feature type="topological domain" description="Cytoplasmic" evidence="2">
    <location>
        <begin position="21"/>
        <end position="386"/>
    </location>
</feature>
<feature type="binding site" evidence="2">
    <location>
        <position position="368"/>
    </location>
    <ligand>
        <name>Fe cation</name>
        <dbReference type="ChEBI" id="CHEBI:24875"/>
    </ligand>
</feature>
<dbReference type="NCBIfam" id="NF008757">
    <property type="entry name" value="PRK11788.1-5"/>
    <property type="match status" value="1"/>
</dbReference>
<dbReference type="InterPro" id="IPR041166">
    <property type="entry name" value="Rubredoxin_2"/>
</dbReference>
<evidence type="ECO:0000256" key="2">
    <source>
        <dbReference type="HAMAP-Rule" id="MF_00994"/>
    </source>
</evidence>
<feature type="binding site" evidence="2">
    <location>
        <position position="354"/>
    </location>
    <ligand>
        <name>Fe cation</name>
        <dbReference type="ChEBI" id="CHEBI:24875"/>
    </ligand>
</feature>
<keyword evidence="2" id="KW-1133">Transmembrane helix</keyword>
<dbReference type="InterPro" id="IPR030865">
    <property type="entry name" value="LapB"/>
</dbReference>
<keyword evidence="5" id="KW-1185">Reference proteome</keyword>
<dbReference type="EMBL" id="BSPO01000002">
    <property type="protein sequence ID" value="GLS82640.1"/>
    <property type="molecule type" value="Genomic_DNA"/>
</dbReference>
<dbReference type="NCBIfam" id="NF008756">
    <property type="entry name" value="PRK11788.1-4"/>
    <property type="match status" value="1"/>
</dbReference>
<feature type="binding site" evidence="2">
    <location>
        <position position="371"/>
    </location>
    <ligand>
        <name>Fe cation</name>
        <dbReference type="ChEBI" id="CHEBI:24875"/>
    </ligand>
</feature>
<keyword evidence="2" id="KW-0472">Membrane</keyword>